<dbReference type="HOGENOM" id="CLU_1644723_0_0_1"/>
<keyword evidence="2" id="KW-1185">Reference proteome</keyword>
<dbReference type="AlphaFoldDB" id="A0A0C3DVH5"/>
<evidence type="ECO:0000313" key="1">
    <source>
        <dbReference type="EMBL" id="KIM59956.1"/>
    </source>
</evidence>
<protein>
    <submittedName>
        <fullName evidence="1">Uncharacterized protein</fullName>
    </submittedName>
</protein>
<dbReference type="Proteomes" id="UP000053989">
    <property type="component" value="Unassembled WGS sequence"/>
</dbReference>
<evidence type="ECO:0000313" key="2">
    <source>
        <dbReference type="Proteomes" id="UP000053989"/>
    </source>
</evidence>
<dbReference type="EMBL" id="KN822067">
    <property type="protein sequence ID" value="KIM59956.1"/>
    <property type="molecule type" value="Genomic_DNA"/>
</dbReference>
<dbReference type="InParanoid" id="A0A0C3DVH5"/>
<sequence>MSASAFSSEAYLLGCKDYSGWIHSTSSGQNLQSATSSSGKQRPSQISTGRLCLCGRGVHLIIITGPTHAPPSPTPSLSSLVSPPTYPFMDTMSAQQLMRHGSMSLLSILQLVRFPPSVRSTTWTIGACTNTRRARRVLIPLFHTVLSHPSAPRTAVLLLSN</sequence>
<reference evidence="2" key="2">
    <citation type="submission" date="2015-01" db="EMBL/GenBank/DDBJ databases">
        <title>Evolutionary Origins and Diversification of the Mycorrhizal Mutualists.</title>
        <authorList>
            <consortium name="DOE Joint Genome Institute"/>
            <consortium name="Mycorrhizal Genomics Consortium"/>
            <person name="Kohler A."/>
            <person name="Kuo A."/>
            <person name="Nagy L.G."/>
            <person name="Floudas D."/>
            <person name="Copeland A."/>
            <person name="Barry K.W."/>
            <person name="Cichocki N."/>
            <person name="Veneault-Fourrey C."/>
            <person name="LaButti K."/>
            <person name="Lindquist E.A."/>
            <person name="Lipzen A."/>
            <person name="Lundell T."/>
            <person name="Morin E."/>
            <person name="Murat C."/>
            <person name="Riley R."/>
            <person name="Ohm R."/>
            <person name="Sun H."/>
            <person name="Tunlid A."/>
            <person name="Henrissat B."/>
            <person name="Grigoriev I.V."/>
            <person name="Hibbett D.S."/>
            <person name="Martin F."/>
        </authorList>
    </citation>
    <scope>NUCLEOTIDE SEQUENCE [LARGE SCALE GENOMIC DNA]</scope>
    <source>
        <strain evidence="2">Foug A</strain>
    </source>
</reference>
<reference evidence="1 2" key="1">
    <citation type="submission" date="2014-04" db="EMBL/GenBank/DDBJ databases">
        <authorList>
            <consortium name="DOE Joint Genome Institute"/>
            <person name="Kuo A."/>
            <person name="Kohler A."/>
            <person name="Nagy L.G."/>
            <person name="Floudas D."/>
            <person name="Copeland A."/>
            <person name="Barry K.W."/>
            <person name="Cichocki N."/>
            <person name="Veneault-Fourrey C."/>
            <person name="LaButti K."/>
            <person name="Lindquist E.A."/>
            <person name="Lipzen A."/>
            <person name="Lundell T."/>
            <person name="Morin E."/>
            <person name="Murat C."/>
            <person name="Sun H."/>
            <person name="Tunlid A."/>
            <person name="Henrissat B."/>
            <person name="Grigoriev I.V."/>
            <person name="Hibbett D.S."/>
            <person name="Martin F."/>
            <person name="Nordberg H.P."/>
            <person name="Cantor M.N."/>
            <person name="Hua S.X."/>
        </authorList>
    </citation>
    <scope>NUCLEOTIDE SEQUENCE [LARGE SCALE GENOMIC DNA]</scope>
    <source>
        <strain evidence="1 2">Foug A</strain>
    </source>
</reference>
<organism evidence="1 2">
    <name type="scientific">Scleroderma citrinum Foug A</name>
    <dbReference type="NCBI Taxonomy" id="1036808"/>
    <lineage>
        <taxon>Eukaryota</taxon>
        <taxon>Fungi</taxon>
        <taxon>Dikarya</taxon>
        <taxon>Basidiomycota</taxon>
        <taxon>Agaricomycotina</taxon>
        <taxon>Agaricomycetes</taxon>
        <taxon>Agaricomycetidae</taxon>
        <taxon>Boletales</taxon>
        <taxon>Sclerodermatineae</taxon>
        <taxon>Sclerodermataceae</taxon>
        <taxon>Scleroderma</taxon>
    </lineage>
</organism>
<gene>
    <name evidence="1" type="ORF">SCLCIDRAFT_973096</name>
</gene>
<proteinExistence type="predicted"/>
<name>A0A0C3DVH5_9AGAM</name>
<accession>A0A0C3DVH5</accession>